<evidence type="ECO:0000313" key="3">
    <source>
        <dbReference type="Proteomes" id="UP000266673"/>
    </source>
</evidence>
<accession>A0A397TV18</accession>
<dbReference type="AlphaFoldDB" id="A0A397TV18"/>
<dbReference type="Proteomes" id="UP000266673">
    <property type="component" value="Unassembled WGS sequence"/>
</dbReference>
<feature type="region of interest" description="Disordered" evidence="1">
    <location>
        <begin position="67"/>
        <end position="193"/>
    </location>
</feature>
<keyword evidence="3" id="KW-1185">Reference proteome</keyword>
<name>A0A397TV18_9GLOM</name>
<feature type="compositionally biased region" description="Basic and acidic residues" evidence="1">
    <location>
        <begin position="90"/>
        <end position="129"/>
    </location>
</feature>
<feature type="compositionally biased region" description="Low complexity" evidence="1">
    <location>
        <begin position="177"/>
        <end position="192"/>
    </location>
</feature>
<protein>
    <submittedName>
        <fullName evidence="2">Uncharacterized protein</fullName>
    </submittedName>
</protein>
<reference evidence="2 3" key="1">
    <citation type="submission" date="2018-06" db="EMBL/GenBank/DDBJ databases">
        <title>Comparative genomics reveals the genomic features of Rhizophagus irregularis, R. cerebriforme, R. diaphanum and Gigaspora rosea, and their symbiotic lifestyle signature.</title>
        <authorList>
            <person name="Morin E."/>
            <person name="San Clemente H."/>
            <person name="Chen E.C.H."/>
            <person name="De La Providencia I."/>
            <person name="Hainaut M."/>
            <person name="Kuo A."/>
            <person name="Kohler A."/>
            <person name="Murat C."/>
            <person name="Tang N."/>
            <person name="Roy S."/>
            <person name="Loubradou J."/>
            <person name="Henrissat B."/>
            <person name="Grigoriev I.V."/>
            <person name="Corradi N."/>
            <person name="Roux C."/>
            <person name="Martin F.M."/>
        </authorList>
    </citation>
    <scope>NUCLEOTIDE SEQUENCE [LARGE SCALE GENOMIC DNA]</scope>
    <source>
        <strain evidence="2 3">DAOM 194757</strain>
    </source>
</reference>
<proteinExistence type="predicted"/>
<organism evidence="2 3">
    <name type="scientific">Gigaspora rosea</name>
    <dbReference type="NCBI Taxonomy" id="44941"/>
    <lineage>
        <taxon>Eukaryota</taxon>
        <taxon>Fungi</taxon>
        <taxon>Fungi incertae sedis</taxon>
        <taxon>Mucoromycota</taxon>
        <taxon>Glomeromycotina</taxon>
        <taxon>Glomeromycetes</taxon>
        <taxon>Diversisporales</taxon>
        <taxon>Gigasporaceae</taxon>
        <taxon>Gigaspora</taxon>
    </lineage>
</organism>
<comment type="caution">
    <text evidence="2">The sequence shown here is derived from an EMBL/GenBank/DDBJ whole genome shotgun (WGS) entry which is preliminary data.</text>
</comment>
<sequence>MRFTNIRDEKTRYDIGTFFNNREFKSGPPLVILEEVEAYRFINLQESNPLAEARLLNLIDELKRKLEDLEENPRKKKKLPKNNNEPPPDDNNRPDNRPNDDDRPPNDDDRPPDNDRPDDRPNDDDRPPNDDDDRPNDDDRPPDNDRPPDDDRPDDRPNDDDRPDPTPTWPDILKPSTTTTTTDNRPTPTNDQPTEKFIYYIKCHQDILEKEFEKHYESHLKEIVLVSCFICRGEFGEKEIKTHVKECIKKHLSQEKIQEKLNIEGSIGFNKFKNLFNNPISEKRLKELVEQLVQIIKKNEENFIKHIPESIKQEIANNFECIVFGLFAVLKFTNYLSLLKQFYL</sequence>
<evidence type="ECO:0000256" key="1">
    <source>
        <dbReference type="SAM" id="MobiDB-lite"/>
    </source>
</evidence>
<dbReference type="EMBL" id="QKWP01002866">
    <property type="protein sequence ID" value="RIB01972.1"/>
    <property type="molecule type" value="Genomic_DNA"/>
</dbReference>
<evidence type="ECO:0000313" key="2">
    <source>
        <dbReference type="EMBL" id="RIB01972.1"/>
    </source>
</evidence>
<feature type="compositionally biased region" description="Basic and acidic residues" evidence="1">
    <location>
        <begin position="137"/>
        <end position="164"/>
    </location>
</feature>
<gene>
    <name evidence="2" type="ORF">C2G38_2229171</name>
</gene>